<protein>
    <recommendedName>
        <fullName evidence="3">CCHC-type domain-containing protein</fullName>
    </recommendedName>
</protein>
<dbReference type="InterPro" id="IPR001878">
    <property type="entry name" value="Znf_CCHC"/>
</dbReference>
<evidence type="ECO:0000256" key="2">
    <source>
        <dbReference type="SAM" id="MobiDB-lite"/>
    </source>
</evidence>
<keyword evidence="1" id="KW-0479">Metal-binding</keyword>
<keyword evidence="5" id="KW-1185">Reference proteome</keyword>
<feature type="region of interest" description="Disordered" evidence="2">
    <location>
        <begin position="410"/>
        <end position="461"/>
    </location>
</feature>
<feature type="domain" description="CCHC-type" evidence="3">
    <location>
        <begin position="207"/>
        <end position="221"/>
    </location>
</feature>
<accession>W9RRS1</accession>
<keyword evidence="1" id="KW-0862">Zinc</keyword>
<dbReference type="GO" id="GO:0005506">
    <property type="term" value="F:iron ion binding"/>
    <property type="evidence" value="ECO:0007669"/>
    <property type="project" value="InterPro"/>
</dbReference>
<gene>
    <name evidence="4" type="ORF">L484_024909</name>
</gene>
<dbReference type="STRING" id="981085.W9RRS1"/>
<dbReference type="AlphaFoldDB" id="W9RRS1"/>
<name>W9RRS1_9ROSA</name>
<dbReference type="PROSITE" id="PS00086">
    <property type="entry name" value="CYTOCHROME_P450"/>
    <property type="match status" value="1"/>
</dbReference>
<dbReference type="EMBL" id="KE344550">
    <property type="protein sequence ID" value="EXB66613.1"/>
    <property type="molecule type" value="Genomic_DNA"/>
</dbReference>
<dbReference type="GO" id="GO:0003676">
    <property type="term" value="F:nucleic acid binding"/>
    <property type="evidence" value="ECO:0007669"/>
    <property type="project" value="InterPro"/>
</dbReference>
<evidence type="ECO:0000313" key="4">
    <source>
        <dbReference type="EMBL" id="EXB66613.1"/>
    </source>
</evidence>
<dbReference type="PANTHER" id="PTHR31286">
    <property type="entry name" value="GLYCINE-RICH CELL WALL STRUCTURAL PROTEIN 1.8-LIKE"/>
    <property type="match status" value="1"/>
</dbReference>
<dbReference type="SUPFAM" id="SSF57756">
    <property type="entry name" value="Retrovirus zinc finger-like domains"/>
    <property type="match status" value="1"/>
</dbReference>
<keyword evidence="1" id="KW-0863">Zinc-finger</keyword>
<dbReference type="PANTHER" id="PTHR31286:SF167">
    <property type="entry name" value="OS09G0268800 PROTEIN"/>
    <property type="match status" value="1"/>
</dbReference>
<feature type="compositionally biased region" description="Basic and acidic residues" evidence="2">
    <location>
        <begin position="440"/>
        <end position="451"/>
    </location>
</feature>
<feature type="compositionally biased region" description="Basic and acidic residues" evidence="2">
    <location>
        <begin position="255"/>
        <end position="264"/>
    </location>
</feature>
<organism evidence="4 5">
    <name type="scientific">Morus notabilis</name>
    <dbReference type="NCBI Taxonomy" id="981085"/>
    <lineage>
        <taxon>Eukaryota</taxon>
        <taxon>Viridiplantae</taxon>
        <taxon>Streptophyta</taxon>
        <taxon>Embryophyta</taxon>
        <taxon>Tracheophyta</taxon>
        <taxon>Spermatophyta</taxon>
        <taxon>Magnoliopsida</taxon>
        <taxon>eudicotyledons</taxon>
        <taxon>Gunneridae</taxon>
        <taxon>Pentapetalae</taxon>
        <taxon>rosids</taxon>
        <taxon>fabids</taxon>
        <taxon>Rosales</taxon>
        <taxon>Moraceae</taxon>
        <taxon>Moreae</taxon>
        <taxon>Morus</taxon>
    </lineage>
</organism>
<sequence length="461" mass="50941">MEDIANRWKSFSIEEEEEDVVGVDESVLEEGRKAMKCGLLGKLLSSKPYNKRFFQSTMIDIWRMPGVESREVAKDVFFFSFASVRDRDRVLDMEPWSSDRALVVLKPLENGDMADSDDFCYSKFWVQLHNLPLEGRLSRIGEMVGDIIGSTVSVQQDDKGRCWGQYVRVRVVLDITKPIRRQVKIILGDGEYLVWTDLRYEKLPDFCYGCGKFGHGTRECPAEGVAVVTDLSILPYGSWLRAPRMGGGSHRRVERRPARTHGDNLSRPLRGMEIPQISPLVSGSQQRDLVDVIAVTENLAKSMSHCGNVPKSVSGTDVAQNTVRALSPETNNYLVRPKAIMNDVASKGLKCKRDVCEGSDSSLYVHGSNAICMGIVANVENGEGMLHEALGNDEGALLDKDSPHGGLFSFSAGDGEEKHKNGGRGVKAKRGRRPSVSSGSERRVVEKRKEVSAGSDSVVGE</sequence>
<dbReference type="Proteomes" id="UP000030645">
    <property type="component" value="Unassembled WGS sequence"/>
</dbReference>
<dbReference type="PROSITE" id="PS50158">
    <property type="entry name" value="ZF_CCHC"/>
    <property type="match status" value="1"/>
</dbReference>
<evidence type="ECO:0000313" key="5">
    <source>
        <dbReference type="Proteomes" id="UP000030645"/>
    </source>
</evidence>
<dbReference type="InterPro" id="IPR017972">
    <property type="entry name" value="Cyt_P450_CS"/>
</dbReference>
<evidence type="ECO:0000259" key="3">
    <source>
        <dbReference type="PROSITE" id="PS50158"/>
    </source>
</evidence>
<feature type="region of interest" description="Disordered" evidence="2">
    <location>
        <begin position="245"/>
        <end position="269"/>
    </location>
</feature>
<dbReference type="InterPro" id="IPR040256">
    <property type="entry name" value="At4g02000-like"/>
</dbReference>
<dbReference type="GO" id="GO:0008270">
    <property type="term" value="F:zinc ion binding"/>
    <property type="evidence" value="ECO:0007669"/>
    <property type="project" value="UniProtKB-KW"/>
</dbReference>
<evidence type="ECO:0000256" key="1">
    <source>
        <dbReference type="PROSITE-ProRule" id="PRU00047"/>
    </source>
</evidence>
<dbReference type="Pfam" id="PF14392">
    <property type="entry name" value="zf-CCHC_4"/>
    <property type="match status" value="1"/>
</dbReference>
<reference evidence="5" key="1">
    <citation type="submission" date="2013-01" db="EMBL/GenBank/DDBJ databases">
        <title>Draft Genome Sequence of a Mulberry Tree, Morus notabilis C.K. Schneid.</title>
        <authorList>
            <person name="He N."/>
            <person name="Zhao S."/>
        </authorList>
    </citation>
    <scope>NUCLEOTIDE SEQUENCE</scope>
</reference>
<dbReference type="InterPro" id="IPR036875">
    <property type="entry name" value="Znf_CCHC_sf"/>
</dbReference>
<dbReference type="InterPro" id="IPR025836">
    <property type="entry name" value="Zn_knuckle_CX2CX4HX4C"/>
</dbReference>
<dbReference type="eggNOG" id="KOG1075">
    <property type="taxonomic scope" value="Eukaryota"/>
</dbReference>
<dbReference type="GO" id="GO:0016705">
    <property type="term" value="F:oxidoreductase activity, acting on paired donors, with incorporation or reduction of molecular oxygen"/>
    <property type="evidence" value="ECO:0007669"/>
    <property type="project" value="InterPro"/>
</dbReference>
<proteinExistence type="predicted"/>